<sequence>MEQKVGFIGIGNIAIAVISGLLKSECISTSKIWIHDHKSTTNKIISAKYNINCTDTDVCLAQKVDILFLTLKPNTLLKVLKNISHHIKQNTILISVAAGITINQIEQIIGNNKKIIRAMPNINSSIGEGMTSITPNKILNQFDINIITDIFKSFGKTIIVSEELIHSVIGISSSAPAYVFIFIEAIADAAVLSGMTYSQAYQCAAQALKGSAQMLLSTKKHPGELKNMVCSPGGTTIEAVSALEQNNFRSAVMRAVQKCIKKSKKLSRSY</sequence>
<dbReference type="Pfam" id="PF14748">
    <property type="entry name" value="P5CR_dimer"/>
    <property type="match status" value="1"/>
</dbReference>
<keyword evidence="4 6" id="KW-0028">Amino-acid biosynthesis</keyword>
<comment type="similarity">
    <text evidence="1 4 6">Belongs to the pyrroline-5-carboxylate reductase family.</text>
</comment>
<dbReference type="InterPro" id="IPR008927">
    <property type="entry name" value="6-PGluconate_DH-like_C_sf"/>
</dbReference>
<evidence type="ECO:0000256" key="6">
    <source>
        <dbReference type="RuleBase" id="RU003903"/>
    </source>
</evidence>
<dbReference type="FunFam" id="1.10.3730.10:FF:000001">
    <property type="entry name" value="Pyrroline-5-carboxylate reductase"/>
    <property type="match status" value="1"/>
</dbReference>
<dbReference type="GO" id="GO:0005737">
    <property type="term" value="C:cytoplasm"/>
    <property type="evidence" value="ECO:0007669"/>
    <property type="project" value="UniProtKB-SubCell"/>
</dbReference>
<keyword evidence="3 4" id="KW-0560">Oxidoreductase</keyword>
<protein>
    <recommendedName>
        <fullName evidence="4 5">Pyrroline-5-carboxylate reductase</fullName>
        <shortName evidence="4">P5C reductase</shortName>
        <shortName evidence="4">P5CR</shortName>
        <ecNumber evidence="4 5">1.5.1.2</ecNumber>
    </recommendedName>
    <alternativeName>
        <fullName evidence="4">PCA reductase</fullName>
    </alternativeName>
</protein>
<evidence type="ECO:0000256" key="3">
    <source>
        <dbReference type="ARBA" id="ARBA00023002"/>
    </source>
</evidence>
<dbReference type="OrthoDB" id="9805754at2"/>
<dbReference type="NCBIfam" id="TIGR00112">
    <property type="entry name" value="proC"/>
    <property type="match status" value="1"/>
</dbReference>
<dbReference type="InterPro" id="IPR053790">
    <property type="entry name" value="P5CR-like_CS"/>
</dbReference>
<gene>
    <name evidence="4" type="primary">proC</name>
    <name evidence="9" type="ORF">CRV11_03240</name>
</gene>
<evidence type="ECO:0000313" key="10">
    <source>
        <dbReference type="Proteomes" id="UP000296034"/>
    </source>
</evidence>
<comment type="subcellular location">
    <subcellularLocation>
        <location evidence="4">Cytoplasm</location>
    </subcellularLocation>
</comment>
<dbReference type="InterPro" id="IPR028939">
    <property type="entry name" value="P5C_Rdtase_cat_N"/>
</dbReference>
<evidence type="ECO:0000313" key="9">
    <source>
        <dbReference type="EMBL" id="PPI87032.1"/>
    </source>
</evidence>
<dbReference type="SUPFAM" id="SSF48179">
    <property type="entry name" value="6-phosphogluconate dehydrogenase C-terminal domain-like"/>
    <property type="match status" value="1"/>
</dbReference>
<dbReference type="PIRSF" id="PIRSF000193">
    <property type="entry name" value="Pyrrol-5-carb_rd"/>
    <property type="match status" value="1"/>
</dbReference>
<dbReference type="GO" id="GO:0004735">
    <property type="term" value="F:pyrroline-5-carboxylate reductase activity"/>
    <property type="evidence" value="ECO:0007669"/>
    <property type="project" value="UniProtKB-UniRule"/>
</dbReference>
<name>A0A2P5SXK5_9GAMM</name>
<reference evidence="9 10" key="1">
    <citation type="journal article" date="2018" name="Genome Biol. Evol.">
        <title>Cladogenesis and Genomic Streamlining in Extracellular Endosymbionts of Tropical Stink Bugs.</title>
        <authorList>
            <person name="Otero-Bravo A."/>
            <person name="Goffredi S."/>
            <person name="Sabree Z.L."/>
        </authorList>
    </citation>
    <scope>NUCLEOTIDE SEQUENCE [LARGE SCALE GENOMIC DNA]</scope>
    <source>
        <strain evidence="9 10">SoET</strain>
    </source>
</reference>
<dbReference type="HAMAP" id="MF_01925">
    <property type="entry name" value="P5C_reductase"/>
    <property type="match status" value="1"/>
</dbReference>
<proteinExistence type="inferred from homology"/>
<evidence type="ECO:0000256" key="1">
    <source>
        <dbReference type="ARBA" id="ARBA00005525"/>
    </source>
</evidence>
<evidence type="ECO:0000256" key="5">
    <source>
        <dbReference type="NCBIfam" id="TIGR00112"/>
    </source>
</evidence>
<dbReference type="InterPro" id="IPR029036">
    <property type="entry name" value="P5CR_dimer"/>
</dbReference>
<dbReference type="PROSITE" id="PS00521">
    <property type="entry name" value="P5CR"/>
    <property type="match status" value="1"/>
</dbReference>
<evidence type="ECO:0000259" key="8">
    <source>
        <dbReference type="Pfam" id="PF14748"/>
    </source>
</evidence>
<comment type="catalytic activity">
    <reaction evidence="4 6">
        <text>L-proline + NADP(+) = (S)-1-pyrroline-5-carboxylate + NADPH + 2 H(+)</text>
        <dbReference type="Rhea" id="RHEA:14109"/>
        <dbReference type="ChEBI" id="CHEBI:15378"/>
        <dbReference type="ChEBI" id="CHEBI:17388"/>
        <dbReference type="ChEBI" id="CHEBI:57783"/>
        <dbReference type="ChEBI" id="CHEBI:58349"/>
        <dbReference type="ChEBI" id="CHEBI:60039"/>
        <dbReference type="EC" id="1.5.1.2"/>
    </reaction>
</comment>
<feature type="domain" description="Pyrroline-5-carboxylate reductase dimerisation" evidence="8">
    <location>
        <begin position="162"/>
        <end position="266"/>
    </location>
</feature>
<comment type="function">
    <text evidence="4">Catalyzes the reduction of 1-pyrroline-5-carboxylate (PCA) to L-proline.</text>
</comment>
<dbReference type="Pfam" id="PF03807">
    <property type="entry name" value="F420_oxidored"/>
    <property type="match status" value="1"/>
</dbReference>
<organism evidence="9 10">
    <name type="scientific">Candidatus Pantoea edessiphila</name>
    <dbReference type="NCBI Taxonomy" id="2044610"/>
    <lineage>
        <taxon>Bacteria</taxon>
        <taxon>Pseudomonadati</taxon>
        <taxon>Pseudomonadota</taxon>
        <taxon>Gammaproteobacteria</taxon>
        <taxon>Enterobacterales</taxon>
        <taxon>Erwiniaceae</taxon>
        <taxon>Pantoea</taxon>
    </lineage>
</organism>
<evidence type="ECO:0000259" key="7">
    <source>
        <dbReference type="Pfam" id="PF03807"/>
    </source>
</evidence>
<comment type="pathway">
    <text evidence="4 6">Amino-acid biosynthesis; L-proline biosynthesis; L-proline from L-glutamate 5-semialdehyde: step 1/1.</text>
</comment>
<keyword evidence="4" id="KW-0963">Cytoplasm</keyword>
<dbReference type="GO" id="GO:0055129">
    <property type="term" value="P:L-proline biosynthetic process"/>
    <property type="evidence" value="ECO:0007669"/>
    <property type="project" value="UniProtKB-UniRule"/>
</dbReference>
<dbReference type="PANTHER" id="PTHR11645:SF0">
    <property type="entry name" value="PYRROLINE-5-CARBOXYLATE REDUCTASE 3"/>
    <property type="match status" value="1"/>
</dbReference>
<dbReference type="EC" id="1.5.1.2" evidence="4 5"/>
<keyword evidence="2 4" id="KW-0521">NADP</keyword>
<dbReference type="UniPathway" id="UPA00098">
    <property type="reaction ID" value="UER00361"/>
</dbReference>
<dbReference type="PANTHER" id="PTHR11645">
    <property type="entry name" value="PYRROLINE-5-CARBOXYLATE REDUCTASE"/>
    <property type="match status" value="1"/>
</dbReference>
<feature type="domain" description="Pyrroline-5-carboxylate reductase catalytic N-terminal" evidence="7">
    <location>
        <begin position="4"/>
        <end position="99"/>
    </location>
</feature>
<keyword evidence="4 6" id="KW-0641">Proline biosynthesis</keyword>
<dbReference type="EMBL" id="PDKS01000005">
    <property type="protein sequence ID" value="PPI87032.1"/>
    <property type="molecule type" value="Genomic_DNA"/>
</dbReference>
<dbReference type="Gene3D" id="3.40.50.720">
    <property type="entry name" value="NAD(P)-binding Rossmann-like Domain"/>
    <property type="match status" value="1"/>
</dbReference>
<comment type="catalytic activity">
    <reaction evidence="4">
        <text>L-proline + NAD(+) = (S)-1-pyrroline-5-carboxylate + NADH + 2 H(+)</text>
        <dbReference type="Rhea" id="RHEA:14105"/>
        <dbReference type="ChEBI" id="CHEBI:15378"/>
        <dbReference type="ChEBI" id="CHEBI:17388"/>
        <dbReference type="ChEBI" id="CHEBI:57540"/>
        <dbReference type="ChEBI" id="CHEBI:57945"/>
        <dbReference type="ChEBI" id="CHEBI:60039"/>
        <dbReference type="EC" id="1.5.1.2"/>
    </reaction>
</comment>
<comment type="caution">
    <text evidence="9">The sequence shown here is derived from an EMBL/GenBank/DDBJ whole genome shotgun (WGS) entry which is preliminary data.</text>
</comment>
<dbReference type="InterPro" id="IPR000304">
    <property type="entry name" value="Pyrroline-COOH_reductase"/>
</dbReference>
<evidence type="ECO:0000256" key="4">
    <source>
        <dbReference type="HAMAP-Rule" id="MF_01925"/>
    </source>
</evidence>
<dbReference type="InterPro" id="IPR036291">
    <property type="entry name" value="NAD(P)-bd_dom_sf"/>
</dbReference>
<evidence type="ECO:0000256" key="2">
    <source>
        <dbReference type="ARBA" id="ARBA00022857"/>
    </source>
</evidence>
<accession>A0A2P5SXK5</accession>
<dbReference type="Proteomes" id="UP000296034">
    <property type="component" value="Unassembled WGS sequence"/>
</dbReference>
<dbReference type="AlphaFoldDB" id="A0A2P5SXK5"/>
<dbReference type="Gene3D" id="1.10.3730.10">
    <property type="entry name" value="ProC C-terminal domain-like"/>
    <property type="match status" value="1"/>
</dbReference>
<dbReference type="SUPFAM" id="SSF51735">
    <property type="entry name" value="NAD(P)-binding Rossmann-fold domains"/>
    <property type="match status" value="1"/>
</dbReference>
<dbReference type="RefSeq" id="WP_136131920.1">
    <property type="nucleotide sequence ID" value="NZ_PDKS01000005.1"/>
</dbReference>